<evidence type="ECO:0000313" key="8">
    <source>
        <dbReference type="Proteomes" id="UP000252795"/>
    </source>
</evidence>
<dbReference type="Proteomes" id="UP000253065">
    <property type="component" value="Unassembled WGS sequence"/>
</dbReference>
<dbReference type="InterPro" id="IPR011006">
    <property type="entry name" value="CheY-like_superfamily"/>
</dbReference>
<reference evidence="7 8" key="1">
    <citation type="submission" date="2018-07" db="EMBL/GenBank/DDBJ databases">
        <title>Freshwater and sediment microbial communities from various areas in North America, analyzing microbe dynamics in response to fracking.</title>
        <authorList>
            <person name="Lamendella R."/>
        </authorList>
    </citation>
    <scope>NUCLEOTIDE SEQUENCE [LARGE SCALE GENOMIC DNA]</scope>
    <source>
        <strain evidence="7 8">114E</strain>
        <strain evidence="6 9">114E_o</strain>
    </source>
</reference>
<dbReference type="InterPro" id="IPR001789">
    <property type="entry name" value="Sig_transdc_resp-reg_receiver"/>
</dbReference>
<dbReference type="PROSITE" id="PS50110">
    <property type="entry name" value="RESPONSE_REGULATORY"/>
    <property type="match status" value="1"/>
</dbReference>
<organism evidence="7 8">
    <name type="scientific">Marinobacter nauticus</name>
    <name type="common">Marinobacter hydrocarbonoclasticus</name>
    <name type="synonym">Marinobacter aquaeolei</name>
    <dbReference type="NCBI Taxonomy" id="2743"/>
    <lineage>
        <taxon>Bacteria</taxon>
        <taxon>Pseudomonadati</taxon>
        <taxon>Pseudomonadota</taxon>
        <taxon>Gammaproteobacteria</taxon>
        <taxon>Pseudomonadales</taxon>
        <taxon>Marinobacteraceae</taxon>
        <taxon>Marinobacter</taxon>
    </lineage>
</organism>
<comment type="caution">
    <text evidence="7">The sequence shown here is derived from an EMBL/GenBank/DDBJ whole genome shotgun (WGS) entry which is preliminary data.</text>
</comment>
<keyword evidence="4" id="KW-1133">Transmembrane helix</keyword>
<dbReference type="SUPFAM" id="SSF52172">
    <property type="entry name" value="CheY-like"/>
    <property type="match status" value="1"/>
</dbReference>
<evidence type="ECO:0000313" key="7">
    <source>
        <dbReference type="EMBL" id="RCW38055.1"/>
    </source>
</evidence>
<dbReference type="PANTHER" id="PTHR44591:SF3">
    <property type="entry name" value="RESPONSE REGULATORY DOMAIN-CONTAINING PROTEIN"/>
    <property type="match status" value="1"/>
</dbReference>
<feature type="region of interest" description="Disordered" evidence="3">
    <location>
        <begin position="131"/>
        <end position="156"/>
    </location>
</feature>
<gene>
    <name evidence="7" type="ORF">DET51_101400</name>
    <name evidence="6" type="ORF">DET64_101401</name>
</gene>
<evidence type="ECO:0000256" key="1">
    <source>
        <dbReference type="ARBA" id="ARBA00022553"/>
    </source>
</evidence>
<dbReference type="EMBL" id="QPJB01000001">
    <property type="protein sequence ID" value="RCW38055.1"/>
    <property type="molecule type" value="Genomic_DNA"/>
</dbReference>
<evidence type="ECO:0000256" key="2">
    <source>
        <dbReference type="PROSITE-ProRule" id="PRU00169"/>
    </source>
</evidence>
<dbReference type="CDD" id="cd00156">
    <property type="entry name" value="REC"/>
    <property type="match status" value="1"/>
</dbReference>
<name>A0A368VCV1_MARNT</name>
<protein>
    <submittedName>
        <fullName evidence="7">CheY-like chemotaxis protein</fullName>
    </submittedName>
</protein>
<keyword evidence="1 2" id="KW-0597">Phosphoprotein</keyword>
<accession>A0A368VCV1</accession>
<dbReference type="RefSeq" id="WP_113879014.1">
    <property type="nucleotide sequence ID" value="NZ_CAJXYA010000079.1"/>
</dbReference>
<feature type="transmembrane region" description="Helical" evidence="4">
    <location>
        <begin position="341"/>
        <end position="364"/>
    </location>
</feature>
<evidence type="ECO:0000256" key="4">
    <source>
        <dbReference type="SAM" id="Phobius"/>
    </source>
</evidence>
<feature type="modified residue" description="4-aspartylphosphate" evidence="2">
    <location>
        <position position="55"/>
    </location>
</feature>
<evidence type="ECO:0000313" key="9">
    <source>
        <dbReference type="Proteomes" id="UP000253065"/>
    </source>
</evidence>
<evidence type="ECO:0000313" key="6">
    <source>
        <dbReference type="EMBL" id="RBP77209.1"/>
    </source>
</evidence>
<dbReference type="Proteomes" id="UP000252795">
    <property type="component" value="Unassembled WGS sequence"/>
</dbReference>
<dbReference type="GO" id="GO:0000160">
    <property type="term" value="P:phosphorelay signal transduction system"/>
    <property type="evidence" value="ECO:0007669"/>
    <property type="project" value="InterPro"/>
</dbReference>
<keyword evidence="4" id="KW-0812">Transmembrane</keyword>
<dbReference type="SMART" id="SM00448">
    <property type="entry name" value="REC"/>
    <property type="match status" value="1"/>
</dbReference>
<feature type="domain" description="Response regulatory" evidence="5">
    <location>
        <begin position="5"/>
        <end position="122"/>
    </location>
</feature>
<dbReference type="InterPro" id="IPR050595">
    <property type="entry name" value="Bact_response_regulator"/>
</dbReference>
<dbReference type="EMBL" id="QNSA01000001">
    <property type="protein sequence ID" value="RBP77209.1"/>
    <property type="molecule type" value="Genomic_DNA"/>
</dbReference>
<dbReference type="PANTHER" id="PTHR44591">
    <property type="entry name" value="STRESS RESPONSE REGULATOR PROTEIN 1"/>
    <property type="match status" value="1"/>
</dbReference>
<proteinExistence type="predicted"/>
<keyword evidence="9" id="KW-1185">Reference proteome</keyword>
<evidence type="ECO:0000259" key="5">
    <source>
        <dbReference type="PROSITE" id="PS50110"/>
    </source>
</evidence>
<evidence type="ECO:0000256" key="3">
    <source>
        <dbReference type="SAM" id="MobiDB-lite"/>
    </source>
</evidence>
<feature type="compositionally biased region" description="Acidic residues" evidence="3">
    <location>
        <begin position="144"/>
        <end position="154"/>
    </location>
</feature>
<sequence>MAIKNALLVDDSKVARFALSKLLESRDMEVNMAGSAEEALDFLKSHDRPDVIFMDHLMPGMNGVEATKAIKNNPETAGIPIIMCTSKKSSSFMEEARNFGVYNILTKPPHNEGLNLMLEQLASDVEQGNVPEAPVEMNGHDLRESDDEPMDFPEDASVQLSPKAESGLNGQSAPNVVPLTSDLIEQIARSAVKTHINNRLHELLSSLFDEQFDHLKRALDETRSKQEATIEERLESLSKMLDERTRNLRDEVAAEVNLNLGRELSSLKKELSKNAGFTSEHMAELKDHITSVQTIDTEFWQTLQSEAIQQAHEISRETAEDIAQRTIDLYVSQQRSANSRIYTVGLAISLGIFSVGIAWLSGLFG</sequence>
<dbReference type="AlphaFoldDB" id="A0A368VCV1"/>
<dbReference type="Pfam" id="PF00072">
    <property type="entry name" value="Response_reg"/>
    <property type="match status" value="1"/>
</dbReference>
<dbReference type="Gene3D" id="3.40.50.2300">
    <property type="match status" value="1"/>
</dbReference>
<keyword evidence="4" id="KW-0472">Membrane</keyword>